<accession>A0A165ASR6</accession>
<feature type="transmembrane region" description="Helical" evidence="1">
    <location>
        <begin position="12"/>
        <end position="33"/>
    </location>
</feature>
<sequence>MFIKFTHIEPSMTGIIKSFFILFILVQNSLIIYHTLSIRDQQMPSTTSVVEFEAAHSPNTPVKFLQAMIIQPCFGNIPAQIDVQFTSKNDSGPLTTLAVQVVPLGTHVVKEIYQSYGVVKSSTQGNWTNAAGMNNNYWYRKHVTANEVMSTRGIPQHIQDSELQPWCIYVGVVAHNERVEGSMMIVVNWVVHPSMYALHADGLRRGPKKVTKS</sequence>
<proteinExistence type="predicted"/>
<dbReference type="RefSeq" id="XP_040757330.1">
    <property type="nucleotide sequence ID" value="XM_040907454.1"/>
</dbReference>
<dbReference type="OrthoDB" id="10623829at2759"/>
<evidence type="ECO:0000313" key="3">
    <source>
        <dbReference type="Proteomes" id="UP000076871"/>
    </source>
</evidence>
<protein>
    <submittedName>
        <fullName evidence="2">Uncharacterized protein</fullName>
    </submittedName>
</protein>
<reference evidence="2 3" key="1">
    <citation type="journal article" date="2016" name="Mol. Biol. Evol.">
        <title>Comparative Genomics of Early-Diverging Mushroom-Forming Fungi Provides Insights into the Origins of Lignocellulose Decay Capabilities.</title>
        <authorList>
            <person name="Nagy L.G."/>
            <person name="Riley R."/>
            <person name="Tritt A."/>
            <person name="Adam C."/>
            <person name="Daum C."/>
            <person name="Floudas D."/>
            <person name="Sun H."/>
            <person name="Yadav J.S."/>
            <person name="Pangilinan J."/>
            <person name="Larsson K.H."/>
            <person name="Matsuura K."/>
            <person name="Barry K."/>
            <person name="Labutti K."/>
            <person name="Kuo R."/>
            <person name="Ohm R.A."/>
            <person name="Bhattacharya S.S."/>
            <person name="Shirouzu T."/>
            <person name="Yoshinaga Y."/>
            <person name="Martin F.M."/>
            <person name="Grigoriev I.V."/>
            <person name="Hibbett D.S."/>
        </authorList>
    </citation>
    <scope>NUCLEOTIDE SEQUENCE [LARGE SCALE GENOMIC DNA]</scope>
    <source>
        <strain evidence="2 3">93-53</strain>
    </source>
</reference>
<dbReference type="EMBL" id="KV427768">
    <property type="protein sequence ID" value="KZS99589.1"/>
    <property type="molecule type" value="Genomic_DNA"/>
</dbReference>
<evidence type="ECO:0000256" key="1">
    <source>
        <dbReference type="SAM" id="Phobius"/>
    </source>
</evidence>
<dbReference type="Proteomes" id="UP000076871">
    <property type="component" value="Unassembled WGS sequence"/>
</dbReference>
<keyword evidence="1" id="KW-0472">Membrane</keyword>
<dbReference type="GeneID" id="63824483"/>
<dbReference type="AlphaFoldDB" id="A0A165ASR6"/>
<dbReference type="InParanoid" id="A0A165ASR6"/>
<keyword evidence="3" id="KW-1185">Reference proteome</keyword>
<organism evidence="2 3">
    <name type="scientific">Laetiporus sulphureus 93-53</name>
    <dbReference type="NCBI Taxonomy" id="1314785"/>
    <lineage>
        <taxon>Eukaryota</taxon>
        <taxon>Fungi</taxon>
        <taxon>Dikarya</taxon>
        <taxon>Basidiomycota</taxon>
        <taxon>Agaricomycotina</taxon>
        <taxon>Agaricomycetes</taxon>
        <taxon>Polyporales</taxon>
        <taxon>Laetiporus</taxon>
    </lineage>
</organism>
<keyword evidence="1" id="KW-0812">Transmembrane</keyword>
<name>A0A165ASR6_9APHY</name>
<keyword evidence="1" id="KW-1133">Transmembrane helix</keyword>
<gene>
    <name evidence="2" type="ORF">LAESUDRAFT_718584</name>
</gene>
<evidence type="ECO:0000313" key="2">
    <source>
        <dbReference type="EMBL" id="KZS99589.1"/>
    </source>
</evidence>